<dbReference type="AlphaFoldDB" id="A0A1A6BG79"/>
<sequence length="98" mass="10384">MVVDGLDLGWLWRHSAGRHRREGVADASYGSGDVTGHVLIEYDQLSCTLPDFVGKGLPLGLTGHALRGRPAPGAVGDRQVFANIESGGTGILDRVTYP</sequence>
<dbReference type="Proteomes" id="UP000093757">
    <property type="component" value="Unassembled WGS sequence"/>
</dbReference>
<evidence type="ECO:0000313" key="1">
    <source>
        <dbReference type="EMBL" id="OBS01276.1"/>
    </source>
</evidence>
<dbReference type="EMBL" id="MAEM01000302">
    <property type="protein sequence ID" value="OBS01276.1"/>
    <property type="molecule type" value="Genomic_DNA"/>
</dbReference>
<proteinExistence type="predicted"/>
<accession>A0A1A6BG79</accession>
<name>A0A1A6BG79_MYCGO</name>
<reference evidence="2 4" key="1">
    <citation type="submission" date="2016-01" db="EMBL/GenBank/DDBJ databases">
        <title>The new phylogeny of the genus Mycobacterium.</title>
        <authorList>
            <person name="Tarcisio F."/>
            <person name="Conor M."/>
            <person name="Antonella G."/>
            <person name="Elisabetta G."/>
            <person name="Giulia F.S."/>
            <person name="Sara T."/>
            <person name="Anna F."/>
            <person name="Clotilde B."/>
            <person name="Roberto B."/>
            <person name="Veronica D.S."/>
            <person name="Fabio R."/>
            <person name="Monica P."/>
            <person name="Olivier J."/>
            <person name="Enrico T."/>
            <person name="Nicola S."/>
        </authorList>
    </citation>
    <scope>NUCLEOTIDE SEQUENCE [LARGE SCALE GENOMIC DNA]</scope>
    <source>
        <strain evidence="2 4">DSM 44160</strain>
    </source>
</reference>
<dbReference type="Proteomes" id="UP000193928">
    <property type="component" value="Unassembled WGS sequence"/>
</dbReference>
<protein>
    <submittedName>
        <fullName evidence="1">Uncharacterized protein</fullName>
    </submittedName>
</protein>
<keyword evidence="4" id="KW-1185">Reference proteome</keyword>
<evidence type="ECO:0000313" key="2">
    <source>
        <dbReference type="EMBL" id="ORV93988.1"/>
    </source>
</evidence>
<gene>
    <name evidence="1" type="ORF">A9W98_20930</name>
    <name evidence="2" type="ORF">AWC08_17300</name>
</gene>
<reference evidence="1 3" key="2">
    <citation type="submission" date="2016-06" db="EMBL/GenBank/DDBJ databases">
        <authorList>
            <person name="Kjaerup R.B."/>
            <person name="Dalgaard T.S."/>
            <person name="Juul-Madsen H.R."/>
        </authorList>
    </citation>
    <scope>NUCLEOTIDE SEQUENCE [LARGE SCALE GENOMIC DNA]</scope>
    <source>
        <strain evidence="1 3">1245752.6</strain>
    </source>
</reference>
<evidence type="ECO:0000313" key="3">
    <source>
        <dbReference type="Proteomes" id="UP000093757"/>
    </source>
</evidence>
<dbReference type="EMBL" id="LQOY01000033">
    <property type="protein sequence ID" value="ORV93988.1"/>
    <property type="molecule type" value="Genomic_DNA"/>
</dbReference>
<organism evidence="1 3">
    <name type="scientific">Mycobacterium gordonae</name>
    <dbReference type="NCBI Taxonomy" id="1778"/>
    <lineage>
        <taxon>Bacteria</taxon>
        <taxon>Bacillati</taxon>
        <taxon>Actinomycetota</taxon>
        <taxon>Actinomycetes</taxon>
        <taxon>Mycobacteriales</taxon>
        <taxon>Mycobacteriaceae</taxon>
        <taxon>Mycobacterium</taxon>
    </lineage>
</organism>
<comment type="caution">
    <text evidence="1">The sequence shown here is derived from an EMBL/GenBank/DDBJ whole genome shotgun (WGS) entry which is preliminary data.</text>
</comment>
<evidence type="ECO:0000313" key="4">
    <source>
        <dbReference type="Proteomes" id="UP000193928"/>
    </source>
</evidence>